<organism evidence="1 2">
    <name type="scientific">Streptomyces phage Immanuel3</name>
    <dbReference type="NCBI Taxonomy" id="2053813"/>
    <lineage>
        <taxon>Viruses</taxon>
        <taxon>Duplodnaviria</taxon>
        <taxon>Heunggongvirae</taxon>
        <taxon>Uroviricota</taxon>
        <taxon>Caudoviricetes</taxon>
        <taxon>Beephvirinae</taxon>
        <taxon>Immanueltrevirus</taxon>
        <taxon>Immanueltrevirus immanuel3</taxon>
    </lineage>
</organism>
<name>A0A2H4PR90_9CAUD</name>
<dbReference type="Proteomes" id="UP000240216">
    <property type="component" value="Segment"/>
</dbReference>
<keyword evidence="2" id="KW-1185">Reference proteome</keyword>
<accession>A0A2H4PR90</accession>
<proteinExistence type="predicted"/>
<sequence length="231" mass="25185">MRDYSNEVAKGIKVLDLQVPNWRQKIDVENLDLGSCSICILGQVFGDYNEGIEELNVDGYEHGFNTTGSYAELKDAWVEALGKTNTLIEKGDIYRDTYGYAVKVLQTTLVRVSDTETLSAYLVQSGRVKNGSFTGDLSQGKPLVSMLKRSDFEAGGSYSIKVPKLKLKAGTFITAGGKNYFVHSVNEVRELVDGAYAVNVASVDLTDAKEMTTGMGVTFGQSISRTITGTF</sequence>
<reference evidence="2" key="1">
    <citation type="submission" date="2017-11" db="EMBL/GenBank/DDBJ databases">
        <authorList>
            <person name="McClendondon-Moss T.O."/>
            <person name="Donegan-Quick R.D."/>
            <person name="Bhuiyan S."/>
            <person name="Visi D.K."/>
            <person name="Allen M.S."/>
            <person name="Hughes L.E."/>
            <person name="Garlena R.A."/>
            <person name="Russell D.A."/>
            <person name="Pope W.H."/>
            <person name="Jacobs-Sera D."/>
            <person name="Hendrix R.W."/>
            <person name="Hatfull G.F."/>
        </authorList>
    </citation>
    <scope>NUCLEOTIDE SEQUENCE [LARGE SCALE GENOMIC DNA]</scope>
</reference>
<gene>
    <name evidence="1" type="ORF">SEA_IMMANUEL3_82</name>
</gene>
<evidence type="ECO:0000313" key="2">
    <source>
        <dbReference type="Proteomes" id="UP000240216"/>
    </source>
</evidence>
<evidence type="ECO:0000313" key="1">
    <source>
        <dbReference type="EMBL" id="ATW69431.1"/>
    </source>
</evidence>
<protein>
    <submittedName>
        <fullName evidence="1">Uncharacterized protein</fullName>
    </submittedName>
</protein>
<dbReference type="EMBL" id="MG518520">
    <property type="protein sequence ID" value="ATW69431.1"/>
    <property type="molecule type" value="Genomic_DNA"/>
</dbReference>